<dbReference type="InterPro" id="IPR025737">
    <property type="entry name" value="FApF"/>
</dbReference>
<sequence>MGKAGIASVAGLAALSWVAAAQAQDAGRDFCADRPGKGSPPCVLDAGRFQAELGVADGAWSRGGGVSTDDTAFGAMELRLGLTSTLEGQVSWTAHERIRQKDRTSNEVSMINGVGDLGLALRWSLKNPAGDGVSAALQPFVTAPTGAEGIGGDAWQGGVIVPISLPLNAAWSLALSPELDVRADADGSGRHAAFGGAVGVGRSFGPVALGVELWADRDEDPSGHVTSASFDLTAGWTPASAKDLQLDASAYVGLNRDTPDLEVAVGLAKRF</sequence>
<name>A0ABU1N310_9CAUL</name>
<dbReference type="EMBL" id="JAVDRL010000008">
    <property type="protein sequence ID" value="MDR6532306.1"/>
    <property type="molecule type" value="Genomic_DNA"/>
</dbReference>
<evidence type="ECO:0000313" key="3">
    <source>
        <dbReference type="Proteomes" id="UP001262754"/>
    </source>
</evidence>
<accession>A0ABU1N310</accession>
<organism evidence="2 3">
    <name type="scientific">Caulobacter rhizosphaerae</name>
    <dbReference type="NCBI Taxonomy" id="2010972"/>
    <lineage>
        <taxon>Bacteria</taxon>
        <taxon>Pseudomonadati</taxon>
        <taxon>Pseudomonadota</taxon>
        <taxon>Alphaproteobacteria</taxon>
        <taxon>Caulobacterales</taxon>
        <taxon>Caulobacteraceae</taxon>
        <taxon>Caulobacter</taxon>
    </lineage>
</organism>
<keyword evidence="1" id="KW-0732">Signal</keyword>
<protein>
    <recommendedName>
        <fullName evidence="4">Outer membrane beta-barrel porin/alpha-amylase</fullName>
    </recommendedName>
</protein>
<proteinExistence type="predicted"/>
<dbReference type="RefSeq" id="WP_310032769.1">
    <property type="nucleotide sequence ID" value="NZ_JAVDRL010000008.1"/>
</dbReference>
<keyword evidence="3" id="KW-1185">Reference proteome</keyword>
<evidence type="ECO:0000313" key="2">
    <source>
        <dbReference type="EMBL" id="MDR6532306.1"/>
    </source>
</evidence>
<reference evidence="2 3" key="1">
    <citation type="submission" date="2023-07" db="EMBL/GenBank/DDBJ databases">
        <title>Sorghum-associated microbial communities from plants grown in Nebraska, USA.</title>
        <authorList>
            <person name="Schachtman D."/>
        </authorList>
    </citation>
    <scope>NUCLEOTIDE SEQUENCE [LARGE SCALE GENOMIC DNA]</scope>
    <source>
        <strain evidence="2 3">DS2154</strain>
    </source>
</reference>
<evidence type="ECO:0008006" key="4">
    <source>
        <dbReference type="Google" id="ProtNLM"/>
    </source>
</evidence>
<feature type="chain" id="PRO_5046314370" description="Outer membrane beta-barrel porin/alpha-amylase" evidence="1">
    <location>
        <begin position="24"/>
        <end position="271"/>
    </location>
</feature>
<evidence type="ECO:0000256" key="1">
    <source>
        <dbReference type="SAM" id="SignalP"/>
    </source>
</evidence>
<dbReference type="Proteomes" id="UP001262754">
    <property type="component" value="Unassembled WGS sequence"/>
</dbReference>
<gene>
    <name evidence="2" type="ORF">J2800_003062</name>
</gene>
<dbReference type="Pfam" id="PF13557">
    <property type="entry name" value="Phenol_MetA_deg"/>
    <property type="match status" value="1"/>
</dbReference>
<feature type="signal peptide" evidence="1">
    <location>
        <begin position="1"/>
        <end position="23"/>
    </location>
</feature>
<comment type="caution">
    <text evidence="2">The sequence shown here is derived from an EMBL/GenBank/DDBJ whole genome shotgun (WGS) entry which is preliminary data.</text>
</comment>